<dbReference type="GO" id="GO:0016779">
    <property type="term" value="F:nucleotidyltransferase activity"/>
    <property type="evidence" value="ECO:0007669"/>
    <property type="project" value="UniProtKB-KW"/>
</dbReference>
<protein>
    <submittedName>
        <fullName evidence="3">Molybdenum cofactor cytidylyltransferase</fullName>
    </submittedName>
</protein>
<dbReference type="InterPro" id="IPR025877">
    <property type="entry name" value="MobA-like_NTP_Trfase"/>
</dbReference>
<reference evidence="3 4" key="1">
    <citation type="submission" date="2018-06" db="EMBL/GenBank/DDBJ databases">
        <title>Genomic Encyclopedia of Archaeal and Bacterial Type Strains, Phase II (KMG-II): from individual species to whole genera.</title>
        <authorList>
            <person name="Goeker M."/>
        </authorList>
    </citation>
    <scope>NUCLEOTIDE SEQUENCE [LARGE SCALE GENOMIC DNA]</scope>
    <source>
        <strain evidence="3 4">DSM 13087</strain>
    </source>
</reference>
<accession>A0A2W7RGD6</accession>
<feature type="domain" description="MobA-like NTP transferase" evidence="2">
    <location>
        <begin position="6"/>
        <end position="165"/>
    </location>
</feature>
<dbReference type="STRING" id="121821.GCA_001870675_01379"/>
<evidence type="ECO:0000259" key="2">
    <source>
        <dbReference type="Pfam" id="PF12804"/>
    </source>
</evidence>
<dbReference type="PANTHER" id="PTHR43777">
    <property type="entry name" value="MOLYBDENUM COFACTOR CYTIDYLYLTRANSFERASE"/>
    <property type="match status" value="1"/>
</dbReference>
<proteinExistence type="predicted"/>
<keyword evidence="4" id="KW-1185">Reference proteome</keyword>
<dbReference type="Proteomes" id="UP000249364">
    <property type="component" value="Unassembled WGS sequence"/>
</dbReference>
<dbReference type="AlphaFoldDB" id="A0A2W7RGD6"/>
<name>A0A2W7RGD6_9RHOB</name>
<keyword evidence="3" id="KW-0548">Nucleotidyltransferase</keyword>
<dbReference type="Pfam" id="PF12804">
    <property type="entry name" value="NTP_transf_3"/>
    <property type="match status" value="1"/>
</dbReference>
<dbReference type="PANTHER" id="PTHR43777:SF1">
    <property type="entry name" value="MOLYBDENUM COFACTOR CYTIDYLYLTRANSFERASE"/>
    <property type="match status" value="1"/>
</dbReference>
<dbReference type="EMBL" id="QKZQ01000023">
    <property type="protein sequence ID" value="PZX37012.1"/>
    <property type="molecule type" value="Genomic_DNA"/>
</dbReference>
<keyword evidence="3" id="KW-0808">Transferase</keyword>
<keyword evidence="1" id="KW-0460">Magnesium</keyword>
<dbReference type="CDD" id="cd04182">
    <property type="entry name" value="GT_2_like_f"/>
    <property type="match status" value="1"/>
</dbReference>
<comment type="caution">
    <text evidence="3">The sequence shown here is derived from an EMBL/GenBank/DDBJ whole genome shotgun (WGS) entry which is preliminary data.</text>
</comment>
<evidence type="ECO:0000313" key="3">
    <source>
        <dbReference type="EMBL" id="PZX37012.1"/>
    </source>
</evidence>
<sequence length="235" mass="25760">MSDAVAIVLAAGLSRRMGESNKLLLHVGDEPVVRRVVKACAGVTHRPVLVVTGHESHAIRHALQDLPVEFIQNPDFSQGQMTSVDAGLRAAPQADSYILALGDQPHLRVDHLALLLHSHKTEAKGRITMPSVNGVRGNPIIIPARIRARMLADPVNLGCRNLTRTQPELVHSFHTSESAFVTDIDTPHDLEAARAQFNAPHKLPQTAYQRFKKFFHHPLSAEQADVLASVKFPCC</sequence>
<gene>
    <name evidence="3" type="ORF">LY56_03246</name>
</gene>
<dbReference type="Gene3D" id="3.90.550.10">
    <property type="entry name" value="Spore Coat Polysaccharide Biosynthesis Protein SpsA, Chain A"/>
    <property type="match status" value="1"/>
</dbReference>
<dbReference type="SUPFAM" id="SSF53448">
    <property type="entry name" value="Nucleotide-diphospho-sugar transferases"/>
    <property type="match status" value="1"/>
</dbReference>
<dbReference type="InterPro" id="IPR029044">
    <property type="entry name" value="Nucleotide-diphossugar_trans"/>
</dbReference>
<evidence type="ECO:0000256" key="1">
    <source>
        <dbReference type="ARBA" id="ARBA00022842"/>
    </source>
</evidence>
<organism evidence="3 4">
    <name type="scientific">Roseinatronobacter thiooxidans</name>
    <dbReference type="NCBI Taxonomy" id="121821"/>
    <lineage>
        <taxon>Bacteria</taxon>
        <taxon>Pseudomonadati</taxon>
        <taxon>Pseudomonadota</taxon>
        <taxon>Alphaproteobacteria</taxon>
        <taxon>Rhodobacterales</taxon>
        <taxon>Paracoccaceae</taxon>
        <taxon>Roseinatronobacter</taxon>
    </lineage>
</organism>
<dbReference type="RefSeq" id="WP_071470148.1">
    <property type="nucleotide sequence ID" value="NZ_MEHT01000026.1"/>
</dbReference>
<evidence type="ECO:0000313" key="4">
    <source>
        <dbReference type="Proteomes" id="UP000249364"/>
    </source>
</evidence>